<dbReference type="EMBL" id="HACG01040630">
    <property type="protein sequence ID" value="CEK87495.1"/>
    <property type="molecule type" value="Transcribed_RNA"/>
</dbReference>
<gene>
    <name evidence="2" type="primary">ORF159605</name>
</gene>
<proteinExistence type="predicted"/>
<feature type="domain" description="Alpha-L-fucosidase C-terminal" evidence="1">
    <location>
        <begin position="21"/>
        <end position="111"/>
    </location>
</feature>
<evidence type="ECO:0000313" key="2">
    <source>
        <dbReference type="EMBL" id="CEK87495.1"/>
    </source>
</evidence>
<dbReference type="InterPro" id="IPR031919">
    <property type="entry name" value="Fucosidase_C"/>
</dbReference>
<reference evidence="2" key="1">
    <citation type="submission" date="2014-12" db="EMBL/GenBank/DDBJ databases">
        <title>Insight into the proteome of Arion vulgaris.</title>
        <authorList>
            <person name="Aradska J."/>
            <person name="Bulat T."/>
            <person name="Smidak R."/>
            <person name="Sarate P."/>
            <person name="Gangsoo J."/>
            <person name="Sialana F."/>
            <person name="Bilban M."/>
            <person name="Lubec G."/>
        </authorList>
    </citation>
    <scope>NUCLEOTIDE SEQUENCE</scope>
    <source>
        <tissue evidence="2">Skin</tissue>
    </source>
</reference>
<dbReference type="Gene3D" id="2.60.40.1180">
    <property type="entry name" value="Golgi alpha-mannosidase II"/>
    <property type="match status" value="1"/>
</dbReference>
<protein>
    <recommendedName>
        <fullName evidence="1">Alpha-L-fucosidase C-terminal domain-containing protein</fullName>
    </recommendedName>
</protein>
<sequence>MGSWLQVNGEAVYKSRPWTYQNDTVTSGVWYTQQENAEISPDKNIFAFVFTWPEETLTLGSPLASSRTQISLLGYKGQFTFNNRPSGGLIINIPAIAFNKMPCEWLWVFKISNPMN</sequence>
<name>A0A0B7B5Z4_9EUPU</name>
<evidence type="ECO:0000259" key="1">
    <source>
        <dbReference type="Pfam" id="PF16757"/>
    </source>
</evidence>
<dbReference type="InterPro" id="IPR013780">
    <property type="entry name" value="Glyco_hydro_b"/>
</dbReference>
<accession>A0A0B7B5Z4</accession>
<dbReference type="Pfam" id="PF16757">
    <property type="entry name" value="Fucosidase_C"/>
    <property type="match status" value="1"/>
</dbReference>
<dbReference type="AlphaFoldDB" id="A0A0B7B5Z4"/>
<organism evidence="2">
    <name type="scientific">Arion vulgaris</name>
    <dbReference type="NCBI Taxonomy" id="1028688"/>
    <lineage>
        <taxon>Eukaryota</taxon>
        <taxon>Metazoa</taxon>
        <taxon>Spiralia</taxon>
        <taxon>Lophotrochozoa</taxon>
        <taxon>Mollusca</taxon>
        <taxon>Gastropoda</taxon>
        <taxon>Heterobranchia</taxon>
        <taxon>Euthyneura</taxon>
        <taxon>Panpulmonata</taxon>
        <taxon>Eupulmonata</taxon>
        <taxon>Stylommatophora</taxon>
        <taxon>Helicina</taxon>
        <taxon>Arionoidea</taxon>
        <taxon>Arionidae</taxon>
        <taxon>Arion</taxon>
    </lineage>
</organism>